<dbReference type="Pfam" id="PF16925">
    <property type="entry name" value="TetR_C_13"/>
    <property type="match status" value="1"/>
</dbReference>
<keyword evidence="1" id="KW-0805">Transcription regulation</keyword>
<dbReference type="SUPFAM" id="SSF48498">
    <property type="entry name" value="Tetracyclin repressor-like, C-terminal domain"/>
    <property type="match status" value="1"/>
</dbReference>
<sequence>MTTADGRRLRGDATRRRVARYAADAATLGGLDALSVGRIAGDTGLSKSGILTVFPNREAIQLAAVREGRRVFVEEVVTGAWSTEPGARRLRALVQSWAAYVRRRVFPGGCFLVAASAEFGAQDGAVADAVRALKREWLDLLAADAVTAGGDGPRVAFQLDAFLAAGNTRFVLFGDESELDLAVACALEVIDALG</sequence>
<keyword evidence="5" id="KW-1185">Reference proteome</keyword>
<evidence type="ECO:0000313" key="5">
    <source>
        <dbReference type="Proteomes" id="UP000230842"/>
    </source>
</evidence>
<feature type="domain" description="Tetracyclin repressor-like C-terminal" evidence="3">
    <location>
        <begin position="86"/>
        <end position="183"/>
    </location>
</feature>
<name>A0A0B2B264_9ACTN</name>
<dbReference type="Gene3D" id="1.10.357.10">
    <property type="entry name" value="Tetracycline Repressor, domain 2"/>
    <property type="match status" value="1"/>
</dbReference>
<dbReference type="PANTHER" id="PTHR47506:SF6">
    <property type="entry name" value="HTH-TYPE TRANSCRIPTIONAL REPRESSOR NEMR"/>
    <property type="match status" value="1"/>
</dbReference>
<evidence type="ECO:0000256" key="2">
    <source>
        <dbReference type="ARBA" id="ARBA00023163"/>
    </source>
</evidence>
<dbReference type="Gene3D" id="1.10.10.60">
    <property type="entry name" value="Homeodomain-like"/>
    <property type="match status" value="1"/>
</dbReference>
<comment type="caution">
    <text evidence="4">The sequence shown here is derived from an EMBL/GenBank/DDBJ whole genome shotgun (WGS) entry which is preliminary data.</text>
</comment>
<keyword evidence="2" id="KW-0804">Transcription</keyword>
<dbReference type="InterPro" id="IPR036271">
    <property type="entry name" value="Tet_transcr_reg_TetR-rel_C_sf"/>
</dbReference>
<accession>A0A0B2B264</accession>
<evidence type="ECO:0000313" key="4">
    <source>
        <dbReference type="EMBL" id="PJJ57780.1"/>
    </source>
</evidence>
<dbReference type="RefSeq" id="WP_039363482.1">
    <property type="nucleotide sequence ID" value="NZ_PGEZ01000001.1"/>
</dbReference>
<dbReference type="SUPFAM" id="SSF46689">
    <property type="entry name" value="Homeodomain-like"/>
    <property type="match status" value="1"/>
</dbReference>
<dbReference type="InterPro" id="IPR011075">
    <property type="entry name" value="TetR_C"/>
</dbReference>
<dbReference type="EMBL" id="PGEZ01000001">
    <property type="protein sequence ID" value="PJJ57780.1"/>
    <property type="molecule type" value="Genomic_DNA"/>
</dbReference>
<dbReference type="OrthoDB" id="326421at2"/>
<dbReference type="InterPro" id="IPR009057">
    <property type="entry name" value="Homeodomain-like_sf"/>
</dbReference>
<reference evidence="4 5" key="1">
    <citation type="submission" date="2017-11" db="EMBL/GenBank/DDBJ databases">
        <title>Genomic Encyclopedia of Archaeal and Bacterial Type Strains, Phase II (KMG-II): From Individual Species to Whole Genera.</title>
        <authorList>
            <person name="Goeker M."/>
        </authorList>
    </citation>
    <scope>NUCLEOTIDE SEQUENCE [LARGE SCALE GENOMIC DNA]</scope>
    <source>
        <strain evidence="4 5">DSM 27763</strain>
    </source>
</reference>
<dbReference type="AlphaFoldDB" id="A0A0B2B264"/>
<dbReference type="Proteomes" id="UP000230842">
    <property type="component" value="Unassembled WGS sequence"/>
</dbReference>
<evidence type="ECO:0000259" key="3">
    <source>
        <dbReference type="Pfam" id="PF16925"/>
    </source>
</evidence>
<evidence type="ECO:0000256" key="1">
    <source>
        <dbReference type="ARBA" id="ARBA00023015"/>
    </source>
</evidence>
<proteinExistence type="predicted"/>
<dbReference type="PANTHER" id="PTHR47506">
    <property type="entry name" value="TRANSCRIPTIONAL REGULATORY PROTEIN"/>
    <property type="match status" value="1"/>
</dbReference>
<protein>
    <submittedName>
        <fullName evidence="4">AcrR family transcriptional regulator</fullName>
    </submittedName>
</protein>
<organism evidence="4 5">
    <name type="scientific">Mumia flava</name>
    <dbReference type="NCBI Taxonomy" id="1348852"/>
    <lineage>
        <taxon>Bacteria</taxon>
        <taxon>Bacillati</taxon>
        <taxon>Actinomycetota</taxon>
        <taxon>Actinomycetes</taxon>
        <taxon>Propionibacteriales</taxon>
        <taxon>Nocardioidaceae</taxon>
        <taxon>Mumia</taxon>
    </lineage>
</organism>
<gene>
    <name evidence="4" type="ORF">CLV56_2018</name>
</gene>